<sequence>MSHFGPIKNVLVTGAMIFGLPQVPAILAANVKREVGPVFGELGAGKLSKPFNMNPQSDTVNDMGRSRTYTSGSSDWRFGATF</sequence>
<feature type="region of interest" description="Disordered" evidence="1">
    <location>
        <begin position="50"/>
        <end position="71"/>
    </location>
</feature>
<dbReference type="VEuPathDB" id="CryptoDB:Cvel_5942"/>
<protein>
    <submittedName>
        <fullName evidence="2">Uncharacterized protein</fullName>
    </submittedName>
</protein>
<evidence type="ECO:0000313" key="2">
    <source>
        <dbReference type="EMBL" id="CEM40446.1"/>
    </source>
</evidence>
<feature type="compositionally biased region" description="Polar residues" evidence="1">
    <location>
        <begin position="51"/>
        <end position="60"/>
    </location>
</feature>
<organism evidence="2">
    <name type="scientific">Chromera velia CCMP2878</name>
    <dbReference type="NCBI Taxonomy" id="1169474"/>
    <lineage>
        <taxon>Eukaryota</taxon>
        <taxon>Sar</taxon>
        <taxon>Alveolata</taxon>
        <taxon>Colpodellida</taxon>
        <taxon>Chromeraceae</taxon>
        <taxon>Chromera</taxon>
    </lineage>
</organism>
<dbReference type="AlphaFoldDB" id="A0A0G4H9H0"/>
<proteinExistence type="predicted"/>
<dbReference type="EMBL" id="CDMZ01002039">
    <property type="protein sequence ID" value="CEM40446.1"/>
    <property type="molecule type" value="Genomic_DNA"/>
</dbReference>
<evidence type="ECO:0000256" key="1">
    <source>
        <dbReference type="SAM" id="MobiDB-lite"/>
    </source>
</evidence>
<accession>A0A0G4H9H0</accession>
<gene>
    <name evidence="2" type="ORF">Cvel_5942</name>
</gene>
<name>A0A0G4H9H0_9ALVE</name>
<reference evidence="2" key="1">
    <citation type="submission" date="2014-11" db="EMBL/GenBank/DDBJ databases">
        <authorList>
            <person name="Otto D Thomas"/>
            <person name="Naeem Raeece"/>
        </authorList>
    </citation>
    <scope>NUCLEOTIDE SEQUENCE</scope>
</reference>